<keyword evidence="7 10" id="KW-0067">ATP-binding</keyword>
<comment type="similarity">
    <text evidence="2 10">Belongs to the gluconokinase GntK/GntV family.</text>
</comment>
<keyword evidence="8" id="KW-0311">Gluconate utilization</keyword>
<dbReference type="RefSeq" id="WP_115931722.1">
    <property type="nucleotide sequence ID" value="NZ_QREH01000001.1"/>
</dbReference>
<evidence type="ECO:0000256" key="10">
    <source>
        <dbReference type="RuleBase" id="RU363066"/>
    </source>
</evidence>
<dbReference type="Gene3D" id="3.40.50.300">
    <property type="entry name" value="P-loop containing nucleotide triphosphate hydrolases"/>
    <property type="match status" value="1"/>
</dbReference>
<dbReference type="PANTHER" id="PTHR43442:SF3">
    <property type="entry name" value="GLUCONOKINASE-RELATED"/>
    <property type="match status" value="1"/>
</dbReference>
<dbReference type="EMBL" id="QREH01000001">
    <property type="protein sequence ID" value="REE03642.1"/>
    <property type="molecule type" value="Genomic_DNA"/>
</dbReference>
<keyword evidence="6 10" id="KW-0418">Kinase</keyword>
<evidence type="ECO:0000256" key="3">
    <source>
        <dbReference type="ARBA" id="ARBA00012054"/>
    </source>
</evidence>
<dbReference type="PANTHER" id="PTHR43442">
    <property type="entry name" value="GLUCONOKINASE-RELATED"/>
    <property type="match status" value="1"/>
</dbReference>
<dbReference type="OrthoDB" id="9795716at2"/>
<reference evidence="11 12" key="1">
    <citation type="submission" date="2018-07" db="EMBL/GenBank/DDBJ databases">
        <title>Sequencing the genomes of 1000 actinobacteria strains.</title>
        <authorList>
            <person name="Klenk H.-P."/>
        </authorList>
    </citation>
    <scope>NUCLEOTIDE SEQUENCE [LARGE SCALE GENOMIC DNA]</scope>
    <source>
        <strain evidence="11 12">DSM 14442</strain>
    </source>
</reference>
<sequence length="176" mass="18780">MGSGTSSAAQETVHLVLMGISGSGKTTLAERLAQELKRSYAEADEFHSPANIEKMASGTPLTDEDRAPWLAAIRDWMGSAANAGGTIVTCSALKRTYRDLLREAAGRVFFLHVTSDPAVIIDRMEHRPGHFMPASLVPSQLATLEELGMDEDGAVLVNSGSVDELVEQALTIVADL</sequence>
<proteinExistence type="inferred from homology"/>
<dbReference type="GO" id="GO:0019521">
    <property type="term" value="P:D-gluconate metabolic process"/>
    <property type="evidence" value="ECO:0007669"/>
    <property type="project" value="UniProtKB-KW"/>
</dbReference>
<gene>
    <name evidence="11" type="ORF">C8E99_1455</name>
</gene>
<comment type="caution">
    <text evidence="11">The sequence shown here is derived from an EMBL/GenBank/DDBJ whole genome shotgun (WGS) entry which is preliminary data.</text>
</comment>
<dbReference type="FunFam" id="3.40.50.300:FF:000522">
    <property type="entry name" value="Gluconokinase"/>
    <property type="match status" value="1"/>
</dbReference>
<dbReference type="Pfam" id="PF13238">
    <property type="entry name" value="AAA_18"/>
    <property type="match status" value="1"/>
</dbReference>
<evidence type="ECO:0000313" key="11">
    <source>
        <dbReference type="EMBL" id="REE03642.1"/>
    </source>
</evidence>
<evidence type="ECO:0000256" key="6">
    <source>
        <dbReference type="ARBA" id="ARBA00022777"/>
    </source>
</evidence>
<dbReference type="NCBIfam" id="TIGR01313">
    <property type="entry name" value="therm_gnt_kin"/>
    <property type="match status" value="1"/>
</dbReference>
<evidence type="ECO:0000256" key="8">
    <source>
        <dbReference type="ARBA" id="ARBA00023064"/>
    </source>
</evidence>
<keyword evidence="5 10" id="KW-0547">Nucleotide-binding</keyword>
<dbReference type="AlphaFoldDB" id="A0A3D9LBW3"/>
<comment type="pathway">
    <text evidence="1">Carbohydrate acid metabolism.</text>
</comment>
<accession>A0A3D9LBW3</accession>
<keyword evidence="12" id="KW-1185">Reference proteome</keyword>
<dbReference type="SUPFAM" id="SSF52540">
    <property type="entry name" value="P-loop containing nucleoside triphosphate hydrolases"/>
    <property type="match status" value="1"/>
</dbReference>
<evidence type="ECO:0000256" key="7">
    <source>
        <dbReference type="ARBA" id="ARBA00022840"/>
    </source>
</evidence>
<evidence type="ECO:0000256" key="1">
    <source>
        <dbReference type="ARBA" id="ARBA00004761"/>
    </source>
</evidence>
<evidence type="ECO:0000256" key="9">
    <source>
        <dbReference type="ARBA" id="ARBA00048090"/>
    </source>
</evidence>
<dbReference type="EC" id="2.7.1.12" evidence="3 10"/>
<protein>
    <recommendedName>
        <fullName evidence="3 10">Gluconokinase</fullName>
        <ecNumber evidence="3 10">2.7.1.12</ecNumber>
    </recommendedName>
</protein>
<evidence type="ECO:0000256" key="2">
    <source>
        <dbReference type="ARBA" id="ARBA00008420"/>
    </source>
</evidence>
<keyword evidence="4 10" id="KW-0808">Transferase</keyword>
<comment type="catalytic activity">
    <reaction evidence="9 10">
        <text>D-gluconate + ATP = 6-phospho-D-gluconate + ADP + H(+)</text>
        <dbReference type="Rhea" id="RHEA:19433"/>
        <dbReference type="ChEBI" id="CHEBI:15378"/>
        <dbReference type="ChEBI" id="CHEBI:18391"/>
        <dbReference type="ChEBI" id="CHEBI:30616"/>
        <dbReference type="ChEBI" id="CHEBI:58759"/>
        <dbReference type="ChEBI" id="CHEBI:456216"/>
        <dbReference type="EC" id="2.7.1.12"/>
    </reaction>
</comment>
<dbReference type="InterPro" id="IPR027417">
    <property type="entry name" value="P-loop_NTPase"/>
</dbReference>
<evidence type="ECO:0000256" key="4">
    <source>
        <dbReference type="ARBA" id="ARBA00022679"/>
    </source>
</evidence>
<evidence type="ECO:0000256" key="5">
    <source>
        <dbReference type="ARBA" id="ARBA00022741"/>
    </source>
</evidence>
<dbReference type="GO" id="GO:0046316">
    <property type="term" value="F:gluconokinase activity"/>
    <property type="evidence" value="ECO:0007669"/>
    <property type="project" value="UniProtKB-EC"/>
</dbReference>
<dbReference type="Proteomes" id="UP000256727">
    <property type="component" value="Unassembled WGS sequence"/>
</dbReference>
<dbReference type="InterPro" id="IPR006001">
    <property type="entry name" value="Therm_gnt_kin"/>
</dbReference>
<dbReference type="GO" id="GO:0005524">
    <property type="term" value="F:ATP binding"/>
    <property type="evidence" value="ECO:0007669"/>
    <property type="project" value="UniProtKB-KW"/>
</dbReference>
<dbReference type="GO" id="GO:0005737">
    <property type="term" value="C:cytoplasm"/>
    <property type="evidence" value="ECO:0007669"/>
    <property type="project" value="TreeGrafter"/>
</dbReference>
<evidence type="ECO:0000313" key="12">
    <source>
        <dbReference type="Proteomes" id="UP000256727"/>
    </source>
</evidence>
<dbReference type="CDD" id="cd02021">
    <property type="entry name" value="GntK"/>
    <property type="match status" value="1"/>
</dbReference>
<name>A0A3D9LBW3_9MICC</name>
<organism evidence="11 12">
    <name type="scientific">Citricoccus muralis</name>
    <dbReference type="NCBI Taxonomy" id="169134"/>
    <lineage>
        <taxon>Bacteria</taxon>
        <taxon>Bacillati</taxon>
        <taxon>Actinomycetota</taxon>
        <taxon>Actinomycetes</taxon>
        <taxon>Micrococcales</taxon>
        <taxon>Micrococcaceae</taxon>
        <taxon>Citricoccus</taxon>
    </lineage>
</organism>